<dbReference type="InterPro" id="IPR047618">
    <property type="entry name" value="QOR-like"/>
</dbReference>
<evidence type="ECO:0000256" key="1">
    <source>
        <dbReference type="ARBA" id="ARBA00022857"/>
    </source>
</evidence>
<gene>
    <name evidence="4" type="ORF">AUP44_14290</name>
</gene>
<keyword evidence="1" id="KW-0521">NADP</keyword>
<accession>A0A162JYG1</accession>
<dbReference type="InterPro" id="IPR013149">
    <property type="entry name" value="ADH-like_C"/>
</dbReference>
<reference evidence="4 5" key="1">
    <citation type="submission" date="2015-12" db="EMBL/GenBank/DDBJ databases">
        <title>Genome sequence of Tistrella mobilis MCCC 1A02139.</title>
        <authorList>
            <person name="Lu L."/>
            <person name="Lai Q."/>
            <person name="Shao Z."/>
            <person name="Qian P."/>
        </authorList>
    </citation>
    <scope>NUCLEOTIDE SEQUENCE [LARGE SCALE GENOMIC DNA]</scope>
    <source>
        <strain evidence="4 5">MCCC 1A02139</strain>
    </source>
</reference>
<dbReference type="RefSeq" id="WP_062768789.1">
    <property type="nucleotide sequence ID" value="NZ_CP121045.1"/>
</dbReference>
<dbReference type="Gene3D" id="3.40.50.720">
    <property type="entry name" value="NAD(P)-binding Rossmann-like Domain"/>
    <property type="match status" value="1"/>
</dbReference>
<dbReference type="PANTHER" id="PTHR48106">
    <property type="entry name" value="QUINONE OXIDOREDUCTASE PIG3-RELATED"/>
    <property type="match status" value="1"/>
</dbReference>
<dbReference type="SUPFAM" id="SSF50129">
    <property type="entry name" value="GroES-like"/>
    <property type="match status" value="1"/>
</dbReference>
<feature type="domain" description="Enoyl reductase (ER)" evidence="3">
    <location>
        <begin position="16"/>
        <end position="326"/>
    </location>
</feature>
<dbReference type="EMBL" id="LPZR01000206">
    <property type="protein sequence ID" value="KYO50118.1"/>
    <property type="molecule type" value="Genomic_DNA"/>
</dbReference>
<dbReference type="SUPFAM" id="SSF51735">
    <property type="entry name" value="NAD(P)-binding Rossmann-fold domains"/>
    <property type="match status" value="1"/>
</dbReference>
<sequence>MSAVATARAVRLYAAGGTEGFRVEELPVPAPGPGEILIRQTVAGLNFLDIYHRRGLYPLPALPTVIGAEAAGVVEAVGPDVTGLTPGDRIAWAGAPYGGYATHRLLPAWRALKLPDAVGDDMAAASLLRALTVEMLFTRVRVMQPGETVVVHAAAGGIGRMAIAHGRRLGLRMIGIAGGAEKVALARAAGADLVIDRRVEDPVAAVQAATDGGAHLVIDGIGGDMLARSFGMARRFGMVASLGEAAGRIPPVSVYDLGPARSIALARPSVIGFISDAETYRSAGAAVIARMAEGLIVPTGGRLPLDRIAEAHDRLESGAGTGALLLDTGA</sequence>
<protein>
    <recommendedName>
        <fullName evidence="3">Enoyl reductase (ER) domain-containing protein</fullName>
    </recommendedName>
</protein>
<dbReference type="Gene3D" id="3.90.180.10">
    <property type="entry name" value="Medium-chain alcohol dehydrogenases, catalytic domain"/>
    <property type="match status" value="1"/>
</dbReference>
<dbReference type="GeneID" id="97240359"/>
<dbReference type="GO" id="GO:0003960">
    <property type="term" value="F:quinone reductase (NADPH) activity"/>
    <property type="evidence" value="ECO:0007669"/>
    <property type="project" value="InterPro"/>
</dbReference>
<dbReference type="CDD" id="cd05286">
    <property type="entry name" value="QOR2"/>
    <property type="match status" value="1"/>
</dbReference>
<organism evidence="4 5">
    <name type="scientific">Tistrella mobilis</name>
    <dbReference type="NCBI Taxonomy" id="171437"/>
    <lineage>
        <taxon>Bacteria</taxon>
        <taxon>Pseudomonadati</taxon>
        <taxon>Pseudomonadota</taxon>
        <taxon>Alphaproteobacteria</taxon>
        <taxon>Geminicoccales</taxon>
        <taxon>Geminicoccaceae</taxon>
        <taxon>Tistrella</taxon>
    </lineage>
</organism>
<dbReference type="InterPro" id="IPR020843">
    <property type="entry name" value="ER"/>
</dbReference>
<evidence type="ECO:0000313" key="5">
    <source>
        <dbReference type="Proteomes" id="UP000075787"/>
    </source>
</evidence>
<dbReference type="Proteomes" id="UP000075787">
    <property type="component" value="Unassembled WGS sequence"/>
</dbReference>
<dbReference type="PANTHER" id="PTHR48106:SF13">
    <property type="entry name" value="QUINONE OXIDOREDUCTASE-RELATED"/>
    <property type="match status" value="1"/>
</dbReference>
<dbReference type="Pfam" id="PF08240">
    <property type="entry name" value="ADH_N"/>
    <property type="match status" value="1"/>
</dbReference>
<dbReference type="GO" id="GO:0035925">
    <property type="term" value="F:mRNA 3'-UTR AU-rich region binding"/>
    <property type="evidence" value="ECO:0007669"/>
    <property type="project" value="TreeGrafter"/>
</dbReference>
<dbReference type="GO" id="GO:0005829">
    <property type="term" value="C:cytosol"/>
    <property type="evidence" value="ECO:0007669"/>
    <property type="project" value="TreeGrafter"/>
</dbReference>
<comment type="caution">
    <text evidence="4">The sequence shown here is derived from an EMBL/GenBank/DDBJ whole genome shotgun (WGS) entry which is preliminary data.</text>
</comment>
<dbReference type="GO" id="GO:0070402">
    <property type="term" value="F:NADPH binding"/>
    <property type="evidence" value="ECO:0007669"/>
    <property type="project" value="TreeGrafter"/>
</dbReference>
<dbReference type="InterPro" id="IPR036291">
    <property type="entry name" value="NAD(P)-bd_dom_sf"/>
</dbReference>
<evidence type="ECO:0000259" key="3">
    <source>
        <dbReference type="SMART" id="SM00829"/>
    </source>
</evidence>
<name>A0A162JYG1_9PROT</name>
<evidence type="ECO:0000256" key="2">
    <source>
        <dbReference type="ARBA" id="ARBA00023002"/>
    </source>
</evidence>
<dbReference type="Pfam" id="PF00107">
    <property type="entry name" value="ADH_zinc_N"/>
    <property type="match status" value="1"/>
</dbReference>
<dbReference type="InterPro" id="IPR013154">
    <property type="entry name" value="ADH-like_N"/>
</dbReference>
<proteinExistence type="predicted"/>
<evidence type="ECO:0000313" key="4">
    <source>
        <dbReference type="EMBL" id="KYO50118.1"/>
    </source>
</evidence>
<dbReference type="AlphaFoldDB" id="A0A162JYG1"/>
<keyword evidence="2" id="KW-0560">Oxidoreductase</keyword>
<dbReference type="SMART" id="SM00829">
    <property type="entry name" value="PKS_ER"/>
    <property type="match status" value="1"/>
</dbReference>
<dbReference type="InterPro" id="IPR011032">
    <property type="entry name" value="GroES-like_sf"/>
</dbReference>